<dbReference type="InterPro" id="IPR001150">
    <property type="entry name" value="Gly_radical"/>
</dbReference>
<dbReference type="PANTHER" id="PTHR43641:SF2">
    <property type="entry name" value="DEHYDRATASE YBIW-RELATED"/>
    <property type="match status" value="1"/>
</dbReference>
<dbReference type="EMBL" id="LAZR01000216">
    <property type="protein sequence ID" value="KKN81340.1"/>
    <property type="molecule type" value="Genomic_DNA"/>
</dbReference>
<dbReference type="PROSITE" id="PS51149">
    <property type="entry name" value="GLY_RADICAL_2"/>
    <property type="match status" value="1"/>
</dbReference>
<dbReference type="AlphaFoldDB" id="A0A0F9TJG3"/>
<dbReference type="PROSITE" id="PS51554">
    <property type="entry name" value="PFL"/>
    <property type="match status" value="1"/>
</dbReference>
<organism evidence="5">
    <name type="scientific">marine sediment metagenome</name>
    <dbReference type="NCBI Taxonomy" id="412755"/>
    <lineage>
        <taxon>unclassified sequences</taxon>
        <taxon>metagenomes</taxon>
        <taxon>ecological metagenomes</taxon>
    </lineage>
</organism>
<sequence>MVIKEEFVESSIEVLHRDKVRLESVVTIKATPRVERLRKIQLEMKPSVSIDKMRIETRVMKETEGEPMVTRKAKVFAAVVREMPISIFPDELIVAFTGVNPSSRNMEPDQIWMLEARLNHYNDEIRRELKEEIIPYWKGQGNWERTRRGRNNQLIPQELMDLMTVDPSVNTVPSGFPPKLSMIYTSWYGNALGTQVGHNTIGYDKVLEKGFLGVKKDAEERLARLDNTDPDELKKAPFLQGVIIAMEAAAEIGERFAARAREMVESEENVKRKEELLKIADVCNWVPANPARTFHEALQSIYFARMLVSWETSYGVSHSPGRIGQYLNRYYESDIKQGLLSKEDVQELIDCYLIKFSQISGGNHIGVGGVKPNGQDATNGLSYMLLDGMAHVRLREPWLSILIHSKTPESLLIKACQLCSLGTGHPVFINHDVQLAQMLARPVPLKHARTVAPVGCYEPVVPGMDGGLNGSGLLNFAAILEFVLSNGWSRFYQKKQGLETGDPKQFKSFEEVREAFRKQMAWMLKGYTLVSNIAEQTLAELCPTPYESALIEDCIEKGISKEAGGARYNFSPLVTGAGAIDAGDSLAAIKKLVFEEKKITMGELCDALDNNFEGYDDLHQLLLKAPKFGNDDDYADEQSAWVSHVFAEEVIKCRNTRGGYATPIGAPLQMYAYTGMATGALPSGRLDGQPLSDAWSPCAGTDMNGPTSVLKSMGKIDHVELLSGVTLNMRIDPGVFKGEDESGIKRLADMIRTFVDQKIFHVQINVVSSETLRAAQKEPNKYRDILVKVAGYSAYFVELSKPLQDGIIARTEHKL</sequence>
<dbReference type="SUPFAM" id="SSF51998">
    <property type="entry name" value="PFL-like glycyl radical enzymes"/>
    <property type="match status" value="1"/>
</dbReference>
<evidence type="ECO:0000313" key="5">
    <source>
        <dbReference type="EMBL" id="KKN81340.1"/>
    </source>
</evidence>
<feature type="domain" description="PFL" evidence="4">
    <location>
        <begin position="32"/>
        <end position="686"/>
    </location>
</feature>
<evidence type="ECO:0000256" key="2">
    <source>
        <dbReference type="ARBA" id="ARBA00023239"/>
    </source>
</evidence>
<evidence type="ECO:0000259" key="3">
    <source>
        <dbReference type="PROSITE" id="PS51149"/>
    </source>
</evidence>
<comment type="caution">
    <text evidence="5">The sequence shown here is derived from an EMBL/GenBank/DDBJ whole genome shotgun (WGS) entry which is preliminary data.</text>
</comment>
<name>A0A0F9TJG3_9ZZZZ</name>
<gene>
    <name evidence="5" type="ORF">LCGC14_0320870</name>
</gene>
<keyword evidence="2" id="KW-0456">Lyase</keyword>
<dbReference type="Gene3D" id="3.20.70.20">
    <property type="match status" value="1"/>
</dbReference>
<protein>
    <recommendedName>
        <fullName evidence="6">Pyruvate formate-lyase</fullName>
    </recommendedName>
</protein>
<evidence type="ECO:0000259" key="4">
    <source>
        <dbReference type="PROSITE" id="PS51554"/>
    </source>
</evidence>
<dbReference type="GO" id="GO:0016829">
    <property type="term" value="F:lyase activity"/>
    <property type="evidence" value="ECO:0007669"/>
    <property type="project" value="UniProtKB-KW"/>
</dbReference>
<dbReference type="Pfam" id="PF01228">
    <property type="entry name" value="Gly_radical"/>
    <property type="match status" value="1"/>
</dbReference>
<evidence type="ECO:0008006" key="6">
    <source>
        <dbReference type="Google" id="ProtNLM"/>
    </source>
</evidence>
<dbReference type="InterPro" id="IPR051215">
    <property type="entry name" value="GRE"/>
</dbReference>
<accession>A0A0F9TJG3</accession>
<dbReference type="PANTHER" id="PTHR43641">
    <property type="entry name" value="FORMATE ACETYLTRANSFERASE 3-RELATED"/>
    <property type="match status" value="1"/>
</dbReference>
<dbReference type="GO" id="GO:0005829">
    <property type="term" value="C:cytosol"/>
    <property type="evidence" value="ECO:0007669"/>
    <property type="project" value="TreeGrafter"/>
</dbReference>
<keyword evidence="1" id="KW-0556">Organic radical</keyword>
<dbReference type="InterPro" id="IPR004184">
    <property type="entry name" value="PFL_dom"/>
</dbReference>
<feature type="domain" description="Glycine radical" evidence="3">
    <location>
        <begin position="693"/>
        <end position="815"/>
    </location>
</feature>
<proteinExistence type="predicted"/>
<evidence type="ECO:0000256" key="1">
    <source>
        <dbReference type="ARBA" id="ARBA00022818"/>
    </source>
</evidence>
<dbReference type="Pfam" id="PF02901">
    <property type="entry name" value="PFL-like"/>
    <property type="match status" value="1"/>
</dbReference>
<reference evidence="5" key="1">
    <citation type="journal article" date="2015" name="Nature">
        <title>Complex archaea that bridge the gap between prokaryotes and eukaryotes.</title>
        <authorList>
            <person name="Spang A."/>
            <person name="Saw J.H."/>
            <person name="Jorgensen S.L."/>
            <person name="Zaremba-Niedzwiedzka K."/>
            <person name="Martijn J."/>
            <person name="Lind A.E."/>
            <person name="van Eijk R."/>
            <person name="Schleper C."/>
            <person name="Guy L."/>
            <person name="Ettema T.J."/>
        </authorList>
    </citation>
    <scope>NUCLEOTIDE SEQUENCE</scope>
</reference>